<gene>
    <name evidence="1" type="ORF">KPL37_04655</name>
</gene>
<dbReference type="Proteomes" id="UP000776252">
    <property type="component" value="Unassembled WGS sequence"/>
</dbReference>
<evidence type="ECO:0000313" key="1">
    <source>
        <dbReference type="EMBL" id="MBU3159048.1"/>
    </source>
</evidence>
<dbReference type="EMBL" id="JAHLDV010000006">
    <property type="protein sequence ID" value="MBU3159048.1"/>
    <property type="molecule type" value="Genomic_DNA"/>
</dbReference>
<keyword evidence="2" id="KW-1185">Reference proteome</keyword>
<sequence length="65" mass="7797">MISSSRKKLSRIELVYSVNYRFIEVLKKYDRILIDTNSFIYFMEDNDAYADILQIVLEHIYSNVV</sequence>
<comment type="caution">
    <text evidence="1">The sequence shown here is derived from an EMBL/GenBank/DDBJ whole genome shotgun (WGS) entry which is preliminary data.</text>
</comment>
<organism evidence="1 2">
    <name type="scientific">Clostridium frigoris</name>
    <dbReference type="NCBI Taxonomy" id="205327"/>
    <lineage>
        <taxon>Bacteria</taxon>
        <taxon>Bacillati</taxon>
        <taxon>Bacillota</taxon>
        <taxon>Clostridia</taxon>
        <taxon>Eubacteriales</taxon>
        <taxon>Clostridiaceae</taxon>
        <taxon>Clostridium</taxon>
    </lineage>
</organism>
<dbReference type="RefSeq" id="WP_216146250.1">
    <property type="nucleotide sequence ID" value="NZ_JAHLDV010000006.1"/>
</dbReference>
<evidence type="ECO:0008006" key="3">
    <source>
        <dbReference type="Google" id="ProtNLM"/>
    </source>
</evidence>
<accession>A0ABS6BQ57</accession>
<proteinExistence type="predicted"/>
<name>A0ABS6BQ57_9CLOT</name>
<evidence type="ECO:0000313" key="2">
    <source>
        <dbReference type="Proteomes" id="UP000776252"/>
    </source>
</evidence>
<reference evidence="1 2" key="1">
    <citation type="submission" date="2021-06" db="EMBL/GenBank/DDBJ databases">
        <title>Clostridia strains as spoilage organisms.</title>
        <authorList>
            <person name="Wambui J."/>
            <person name="Stephan R."/>
            <person name="Stevens M.J.A."/>
        </authorList>
    </citation>
    <scope>NUCLEOTIDE SEQUENCE [LARGE SCALE GENOMIC DNA]</scope>
    <source>
        <strain evidence="1 2">DSM 14204</strain>
    </source>
</reference>
<protein>
    <recommendedName>
        <fullName evidence="3">PIN domain-containing protein</fullName>
    </recommendedName>
</protein>